<organism evidence="2 3">
    <name type="scientific">Raineyella antarctica</name>
    <dbReference type="NCBI Taxonomy" id="1577474"/>
    <lineage>
        <taxon>Bacteria</taxon>
        <taxon>Bacillati</taxon>
        <taxon>Actinomycetota</taxon>
        <taxon>Actinomycetes</taxon>
        <taxon>Propionibacteriales</taxon>
        <taxon>Propionibacteriaceae</taxon>
        <taxon>Raineyella</taxon>
    </lineage>
</organism>
<keyword evidence="1" id="KW-0472">Membrane</keyword>
<name>A0A1G6GFR1_9ACTN</name>
<dbReference type="EMBL" id="FMYF01000002">
    <property type="protein sequence ID" value="SDB80663.1"/>
    <property type="molecule type" value="Genomic_DNA"/>
</dbReference>
<evidence type="ECO:0000256" key="1">
    <source>
        <dbReference type="SAM" id="Phobius"/>
    </source>
</evidence>
<sequence>MDEGDQRSDRGAVAAEYAILASLIAIAAIVAVTAFGASVNGLFQLAVDNWP</sequence>
<keyword evidence="3" id="KW-1185">Reference proteome</keyword>
<reference evidence="2 3" key="1">
    <citation type="submission" date="2016-06" db="EMBL/GenBank/DDBJ databases">
        <authorList>
            <person name="Olsen C.W."/>
            <person name="Carey S."/>
            <person name="Hinshaw L."/>
            <person name="Karasin A.I."/>
        </authorList>
    </citation>
    <scope>NUCLEOTIDE SEQUENCE [LARGE SCALE GENOMIC DNA]</scope>
    <source>
        <strain evidence="2 3">LZ-22</strain>
    </source>
</reference>
<dbReference type="STRING" id="1577474.GA0111570_102454"/>
<evidence type="ECO:0000313" key="2">
    <source>
        <dbReference type="EMBL" id="SDB80663.1"/>
    </source>
</evidence>
<keyword evidence="1" id="KW-1133">Transmembrane helix</keyword>
<dbReference type="Proteomes" id="UP000199086">
    <property type="component" value="Unassembled WGS sequence"/>
</dbReference>
<dbReference type="AlphaFoldDB" id="A0A1G6GFR1"/>
<dbReference type="RefSeq" id="WP_139283144.1">
    <property type="nucleotide sequence ID" value="NZ_FMYF01000002.1"/>
</dbReference>
<gene>
    <name evidence="2" type="ORF">GA0111570_102454</name>
</gene>
<proteinExistence type="predicted"/>
<evidence type="ECO:0000313" key="3">
    <source>
        <dbReference type="Proteomes" id="UP000199086"/>
    </source>
</evidence>
<protein>
    <submittedName>
        <fullName evidence="2">Flp/Fap pilin component</fullName>
    </submittedName>
</protein>
<keyword evidence="1" id="KW-0812">Transmembrane</keyword>
<feature type="transmembrane region" description="Helical" evidence="1">
    <location>
        <begin position="17"/>
        <end position="43"/>
    </location>
</feature>
<accession>A0A1G6GFR1</accession>